<evidence type="ECO:0000256" key="3">
    <source>
        <dbReference type="ARBA" id="ARBA00023004"/>
    </source>
</evidence>
<keyword evidence="5" id="KW-0732">Signal</keyword>
<keyword evidence="3 4" id="KW-0408">Iron</keyword>
<dbReference type="InterPro" id="IPR009056">
    <property type="entry name" value="Cyt_c-like_dom"/>
</dbReference>
<dbReference type="RefSeq" id="WP_008030309.1">
    <property type="nucleotide sequence ID" value="NZ_ACYY01000011.1"/>
</dbReference>
<dbReference type="PROSITE" id="PS51257">
    <property type="entry name" value="PROKAR_LIPOPROTEIN"/>
    <property type="match status" value="1"/>
</dbReference>
<keyword evidence="2 4" id="KW-0479">Metal-binding</keyword>
<evidence type="ECO:0000259" key="6">
    <source>
        <dbReference type="PROSITE" id="PS51007"/>
    </source>
</evidence>
<feature type="signal peptide" evidence="5">
    <location>
        <begin position="1"/>
        <end position="17"/>
    </location>
</feature>
<organism evidence="7 8">
    <name type="scientific">Rhodobacter ferrooxidans</name>
    <dbReference type="NCBI Taxonomy" id="371731"/>
    <lineage>
        <taxon>Bacteria</taxon>
        <taxon>Pseudomonadati</taxon>
        <taxon>Pseudomonadota</taxon>
        <taxon>Alphaproteobacteria</taxon>
        <taxon>Rhodobacterales</taxon>
        <taxon>Rhodobacter group</taxon>
        <taxon>Rhodobacter</taxon>
    </lineage>
</organism>
<dbReference type="GO" id="GO:0009055">
    <property type="term" value="F:electron transfer activity"/>
    <property type="evidence" value="ECO:0007669"/>
    <property type="project" value="InterPro"/>
</dbReference>
<dbReference type="SUPFAM" id="SSF46626">
    <property type="entry name" value="Cytochrome c"/>
    <property type="match status" value="1"/>
</dbReference>
<gene>
    <name evidence="7" type="ORF">Rsw2DRAFT_1870</name>
</gene>
<dbReference type="AlphaFoldDB" id="C8S1E2"/>
<dbReference type="InterPro" id="IPR036909">
    <property type="entry name" value="Cyt_c-like_dom_sf"/>
</dbReference>
<evidence type="ECO:0000256" key="4">
    <source>
        <dbReference type="PROSITE-ProRule" id="PRU00433"/>
    </source>
</evidence>
<evidence type="ECO:0000256" key="2">
    <source>
        <dbReference type="ARBA" id="ARBA00022723"/>
    </source>
</evidence>
<proteinExistence type="predicted"/>
<sequence>MRPIYPLIALALTGALAACVLPGTKPPLPTGAEDFVAYCAACHGTTGVGDGEVAATMPKPPANLTRIAARNGGQFPMARVMSKIWGYAQKDGVVMPQFSPLLDSDLVLFDSGDGIQTPTPLRLVQLAEHLKTLQK</sequence>
<dbReference type="OrthoDB" id="5514238at2"/>
<keyword evidence="8" id="KW-1185">Reference proteome</keyword>
<dbReference type="Proteomes" id="UP000010121">
    <property type="component" value="Unassembled WGS sequence"/>
</dbReference>
<evidence type="ECO:0000313" key="8">
    <source>
        <dbReference type="Proteomes" id="UP000010121"/>
    </source>
</evidence>
<feature type="chain" id="PRO_5002991418" description="Cytochrome c domain-containing protein" evidence="5">
    <location>
        <begin position="18"/>
        <end position="135"/>
    </location>
</feature>
<accession>C8S1E2</accession>
<keyword evidence="1 4" id="KW-0349">Heme</keyword>
<dbReference type="Gene3D" id="1.10.760.10">
    <property type="entry name" value="Cytochrome c-like domain"/>
    <property type="match status" value="1"/>
</dbReference>
<reference evidence="7 8" key="1">
    <citation type="submission" date="2009-08" db="EMBL/GenBank/DDBJ databases">
        <title>The draft genome of Rhodobacter sp. SW2.</title>
        <authorList>
            <consortium name="US DOE Joint Genome Institute (JGI-PGF)"/>
            <person name="Lucas S."/>
            <person name="Copeland A."/>
            <person name="Lapidus A."/>
            <person name="Glavina del Rio T."/>
            <person name="Tice H."/>
            <person name="Bruce D."/>
            <person name="Goodwin L."/>
            <person name="Pitluck S."/>
            <person name="Larimer F."/>
            <person name="Land M.L."/>
            <person name="Hauser L."/>
            <person name="Emerson D."/>
        </authorList>
    </citation>
    <scope>NUCLEOTIDE SEQUENCE [LARGE SCALE GENOMIC DNA]</scope>
    <source>
        <strain evidence="7 8">SW2</strain>
    </source>
</reference>
<dbReference type="STRING" id="371731.Rsw2DRAFT_1870"/>
<protein>
    <recommendedName>
        <fullName evidence="6">Cytochrome c domain-containing protein</fullName>
    </recommendedName>
</protein>
<name>C8S1E2_9RHOB</name>
<evidence type="ECO:0000256" key="5">
    <source>
        <dbReference type="SAM" id="SignalP"/>
    </source>
</evidence>
<feature type="domain" description="Cytochrome c" evidence="6">
    <location>
        <begin position="26"/>
        <end position="114"/>
    </location>
</feature>
<dbReference type="GO" id="GO:0020037">
    <property type="term" value="F:heme binding"/>
    <property type="evidence" value="ECO:0007669"/>
    <property type="project" value="InterPro"/>
</dbReference>
<evidence type="ECO:0000313" key="7">
    <source>
        <dbReference type="EMBL" id="EEW25115.1"/>
    </source>
</evidence>
<dbReference type="eggNOG" id="COG2863">
    <property type="taxonomic scope" value="Bacteria"/>
</dbReference>
<dbReference type="GO" id="GO:0046872">
    <property type="term" value="F:metal ion binding"/>
    <property type="evidence" value="ECO:0007669"/>
    <property type="project" value="UniProtKB-KW"/>
</dbReference>
<evidence type="ECO:0000256" key="1">
    <source>
        <dbReference type="ARBA" id="ARBA00022617"/>
    </source>
</evidence>
<dbReference type="EMBL" id="ACYY01000011">
    <property type="protein sequence ID" value="EEW25115.1"/>
    <property type="molecule type" value="Genomic_DNA"/>
</dbReference>
<dbReference type="PROSITE" id="PS51007">
    <property type="entry name" value="CYTC"/>
    <property type="match status" value="1"/>
</dbReference>
<comment type="caution">
    <text evidence="7">The sequence shown here is derived from an EMBL/GenBank/DDBJ whole genome shotgun (WGS) entry which is preliminary data.</text>
</comment>